<dbReference type="EMBL" id="CM055746">
    <property type="protein sequence ID" value="KAJ7997037.1"/>
    <property type="molecule type" value="Genomic_DNA"/>
</dbReference>
<evidence type="ECO:0000313" key="2">
    <source>
        <dbReference type="Proteomes" id="UP001157502"/>
    </source>
</evidence>
<reference evidence="1" key="1">
    <citation type="submission" date="2021-05" db="EMBL/GenBank/DDBJ databases">
        <authorList>
            <person name="Pan Q."/>
            <person name="Jouanno E."/>
            <person name="Zahm M."/>
            <person name="Klopp C."/>
            <person name="Cabau C."/>
            <person name="Louis A."/>
            <person name="Berthelot C."/>
            <person name="Parey E."/>
            <person name="Roest Crollius H."/>
            <person name="Montfort J."/>
            <person name="Robinson-Rechavi M."/>
            <person name="Bouchez O."/>
            <person name="Lampietro C."/>
            <person name="Lopez Roques C."/>
            <person name="Donnadieu C."/>
            <person name="Postlethwait J."/>
            <person name="Bobe J."/>
            <person name="Dillon D."/>
            <person name="Chandos A."/>
            <person name="von Hippel F."/>
            <person name="Guiguen Y."/>
        </authorList>
    </citation>
    <scope>NUCLEOTIDE SEQUENCE</scope>
    <source>
        <strain evidence="1">YG-Jan2019</strain>
    </source>
</reference>
<proteinExistence type="predicted"/>
<evidence type="ECO:0000313" key="1">
    <source>
        <dbReference type="EMBL" id="KAJ7997037.1"/>
    </source>
</evidence>
<keyword evidence="2" id="KW-1185">Reference proteome</keyword>
<accession>A0ACC2G0G3</accession>
<organism evidence="1 2">
    <name type="scientific">Dallia pectoralis</name>
    <name type="common">Alaska blackfish</name>
    <dbReference type="NCBI Taxonomy" id="75939"/>
    <lineage>
        <taxon>Eukaryota</taxon>
        <taxon>Metazoa</taxon>
        <taxon>Chordata</taxon>
        <taxon>Craniata</taxon>
        <taxon>Vertebrata</taxon>
        <taxon>Euteleostomi</taxon>
        <taxon>Actinopterygii</taxon>
        <taxon>Neopterygii</taxon>
        <taxon>Teleostei</taxon>
        <taxon>Protacanthopterygii</taxon>
        <taxon>Esociformes</taxon>
        <taxon>Umbridae</taxon>
        <taxon>Dallia</taxon>
    </lineage>
</organism>
<protein>
    <submittedName>
        <fullName evidence="1">Uncharacterized protein</fullName>
    </submittedName>
</protein>
<dbReference type="Proteomes" id="UP001157502">
    <property type="component" value="Chromosome 19"/>
</dbReference>
<name>A0ACC2G0G3_DALPE</name>
<sequence>MEHPIRKPGSFLKLPLEVALHVMVSRSTACDQLASSWVSLTSQSTSSWSWSIQSESVDRSSSCLWRWPCM</sequence>
<comment type="caution">
    <text evidence="1">The sequence shown here is derived from an EMBL/GenBank/DDBJ whole genome shotgun (WGS) entry which is preliminary data.</text>
</comment>
<gene>
    <name evidence="1" type="ORF">DPEC_G00224750</name>
</gene>